<dbReference type="AlphaFoldDB" id="A0A9P6ITU0"/>
<proteinExistence type="predicted"/>
<evidence type="ECO:0000313" key="2">
    <source>
        <dbReference type="EMBL" id="KAF9945701.1"/>
    </source>
</evidence>
<comment type="caution">
    <text evidence="2">The sequence shown here is derived from an EMBL/GenBank/DDBJ whole genome shotgun (WGS) entry which is preliminary data.</text>
</comment>
<dbReference type="OrthoDB" id="2435592at2759"/>
<feature type="non-terminal residue" evidence="2">
    <location>
        <position position="353"/>
    </location>
</feature>
<reference evidence="2" key="1">
    <citation type="journal article" date="2020" name="Fungal Divers.">
        <title>Resolving the Mortierellaceae phylogeny through synthesis of multi-gene phylogenetics and phylogenomics.</title>
        <authorList>
            <person name="Vandepol N."/>
            <person name="Liber J."/>
            <person name="Desiro A."/>
            <person name="Na H."/>
            <person name="Kennedy M."/>
            <person name="Barry K."/>
            <person name="Grigoriev I.V."/>
            <person name="Miller A.N."/>
            <person name="O'Donnell K."/>
            <person name="Stajich J.E."/>
            <person name="Bonito G."/>
        </authorList>
    </citation>
    <scope>NUCLEOTIDE SEQUENCE</scope>
    <source>
        <strain evidence="2">MES-2147</strain>
    </source>
</reference>
<protein>
    <recommendedName>
        <fullName evidence="1">Arm-like repeat domain-containing protein</fullName>
    </recommendedName>
</protein>
<sequence length="353" mass="39228">MVFGGIVSSPRGILSPQQFLELANVYLENANKTKDLNITLVLCHDTETSLSQARKGAKRDEHQAVREGVTTAYIGLGRVLENRGHLIEAQASYKKAEKMVKVQDQGMHSVKNILDSNADTLAVKLPSVTSITHHNQSIGNALIPSLIFEENVALTTTITKLPEPDERLISTLQLVCCLCLLKPSLSLDDTIEPCAREWLKVVQKDEDERERLKTLATDVIRTFKRDELKDAKAIAEVVTLSPALEKDAFRDLLVQFYDGISQSDLLDFHQFDGLAHLIQGADPGFLDAGDLVKILGLLTIRLQDTHQQSPQHIYQLTLTASRVLDAMADTKVEGLDREKLHEPLSSYLNAMKD</sequence>
<dbReference type="InterPro" id="IPR056251">
    <property type="entry name" value="Arm_rpt_dom"/>
</dbReference>
<evidence type="ECO:0000313" key="3">
    <source>
        <dbReference type="Proteomes" id="UP000749646"/>
    </source>
</evidence>
<dbReference type="Pfam" id="PF23948">
    <property type="entry name" value="ARM_5"/>
    <property type="match status" value="1"/>
</dbReference>
<dbReference type="EMBL" id="JAAAHW010007937">
    <property type="protein sequence ID" value="KAF9945701.1"/>
    <property type="molecule type" value="Genomic_DNA"/>
</dbReference>
<accession>A0A9P6ITU0</accession>
<organism evidence="2 3">
    <name type="scientific">Modicella reniformis</name>
    <dbReference type="NCBI Taxonomy" id="1440133"/>
    <lineage>
        <taxon>Eukaryota</taxon>
        <taxon>Fungi</taxon>
        <taxon>Fungi incertae sedis</taxon>
        <taxon>Mucoromycota</taxon>
        <taxon>Mortierellomycotina</taxon>
        <taxon>Mortierellomycetes</taxon>
        <taxon>Mortierellales</taxon>
        <taxon>Mortierellaceae</taxon>
        <taxon>Modicella</taxon>
    </lineage>
</organism>
<evidence type="ECO:0000259" key="1">
    <source>
        <dbReference type="Pfam" id="PF23948"/>
    </source>
</evidence>
<dbReference type="Proteomes" id="UP000749646">
    <property type="component" value="Unassembled WGS sequence"/>
</dbReference>
<gene>
    <name evidence="2" type="ORF">BGZ65_010466</name>
</gene>
<keyword evidence="3" id="KW-1185">Reference proteome</keyword>
<name>A0A9P6ITU0_9FUNG</name>
<feature type="domain" description="Arm-like repeat" evidence="1">
    <location>
        <begin position="200"/>
        <end position="352"/>
    </location>
</feature>